<evidence type="ECO:0000259" key="1">
    <source>
        <dbReference type="Pfam" id="PF08376"/>
    </source>
</evidence>
<protein>
    <recommendedName>
        <fullName evidence="1">Nitrate/nitrite sensing protein domain-containing protein</fullName>
    </recommendedName>
</protein>
<gene>
    <name evidence="2" type="ORF">GCM10010448_03650</name>
</gene>
<dbReference type="Pfam" id="PF08376">
    <property type="entry name" value="NIT"/>
    <property type="match status" value="1"/>
</dbReference>
<evidence type="ECO:0000313" key="2">
    <source>
        <dbReference type="EMBL" id="GAA3025033.1"/>
    </source>
</evidence>
<comment type="caution">
    <text evidence="2">The sequence shown here is derived from an EMBL/GenBank/DDBJ whole genome shotgun (WGS) entry which is preliminary data.</text>
</comment>
<dbReference type="EMBL" id="BAAAUF010000001">
    <property type="protein sequence ID" value="GAA3025033.1"/>
    <property type="molecule type" value="Genomic_DNA"/>
</dbReference>
<reference evidence="3" key="1">
    <citation type="journal article" date="2019" name="Int. J. Syst. Evol. Microbiol.">
        <title>The Global Catalogue of Microorganisms (GCM) 10K type strain sequencing project: providing services to taxonomists for standard genome sequencing and annotation.</title>
        <authorList>
            <consortium name="The Broad Institute Genomics Platform"/>
            <consortium name="The Broad Institute Genome Sequencing Center for Infectious Disease"/>
            <person name="Wu L."/>
            <person name="Ma J."/>
        </authorList>
    </citation>
    <scope>NUCLEOTIDE SEQUENCE [LARGE SCALE GENOMIC DNA]</scope>
    <source>
        <strain evidence="3">JCM 9091</strain>
    </source>
</reference>
<keyword evidence="3" id="KW-1185">Reference proteome</keyword>
<feature type="domain" description="Nitrate/nitrite sensing protein" evidence="1">
    <location>
        <begin position="55"/>
        <end position="286"/>
    </location>
</feature>
<accession>A0ABP6KVK1</accession>
<dbReference type="RefSeq" id="WP_234517483.1">
    <property type="nucleotide sequence ID" value="NZ_BAAAUF010000001.1"/>
</dbReference>
<dbReference type="InterPro" id="IPR013587">
    <property type="entry name" value="Nitrate/nitrite_sensing"/>
</dbReference>
<name>A0ABP6KVK1_9ACTN</name>
<sequence>MHVTIRARVLRILVLALAVLLALLGAAAAEQFSAYRNAAVTAVNARLSVTLQGFVHALQKERGLTTGYLGGVRQFRAGLPARRRATDTARARLEEALRGRDDAVAAAVRASLRRLDALGAIRRHADDGTGTVQEAFDGFTAAITVLDRLGLGLDDVHDGRLRAAYQALRILGSAKEFTAEEHAIVLGSVAAGRFRADDYIRFLQIRAGRLAALESFPRSATGAERRRLDAALGTPDARRSLAYESAAVRGGGRLGPRTVPPVSCRQSMTSTLDGLRAVQISLGRDIEDRAAGLQGAALRDLLLFVLFAVGTVAALGRLALDCVRSVSTPLDVLAEQAREVAGARLARTLDAVQHGTPGRTPPPAPLAVPVRAAPEVLQVAEAFDRVQRVAYELAVEQAVLRRGAAGSPGGIDPYEAGFGGVA</sequence>
<evidence type="ECO:0000313" key="3">
    <source>
        <dbReference type="Proteomes" id="UP001501532"/>
    </source>
</evidence>
<dbReference type="Proteomes" id="UP001501532">
    <property type="component" value="Unassembled WGS sequence"/>
</dbReference>
<organism evidence="2 3">
    <name type="scientific">Streptomyces glomeratus</name>
    <dbReference type="NCBI Taxonomy" id="284452"/>
    <lineage>
        <taxon>Bacteria</taxon>
        <taxon>Bacillati</taxon>
        <taxon>Actinomycetota</taxon>
        <taxon>Actinomycetes</taxon>
        <taxon>Kitasatosporales</taxon>
        <taxon>Streptomycetaceae</taxon>
        <taxon>Streptomyces</taxon>
    </lineage>
</organism>
<proteinExistence type="predicted"/>